<feature type="transmembrane region" description="Helical" evidence="1">
    <location>
        <begin position="205"/>
        <end position="225"/>
    </location>
</feature>
<feature type="transmembrane region" description="Helical" evidence="1">
    <location>
        <begin position="255"/>
        <end position="277"/>
    </location>
</feature>
<evidence type="ECO:0000256" key="1">
    <source>
        <dbReference type="SAM" id="Phobius"/>
    </source>
</evidence>
<accession>A0AAW6U487</accession>
<dbReference type="InterPro" id="IPR045692">
    <property type="entry name" value="DUF6057"/>
</dbReference>
<reference evidence="2" key="1">
    <citation type="submission" date="2023-05" db="EMBL/GenBank/DDBJ databases">
        <title>Anaerotaeda fermentans gen. nov., sp. nov., a novel anaerobic planctomycete of the new family within the order Sedimentisphaerales isolated from Taman Peninsula, Russia.</title>
        <authorList>
            <person name="Khomyakova M.A."/>
            <person name="Merkel A.Y."/>
            <person name="Slobodkin A.I."/>
        </authorList>
    </citation>
    <scope>NUCLEOTIDE SEQUENCE</scope>
    <source>
        <strain evidence="2">M17dextr</strain>
    </source>
</reference>
<keyword evidence="1" id="KW-0812">Transmembrane</keyword>
<dbReference type="Proteomes" id="UP001431776">
    <property type="component" value="Unassembled WGS sequence"/>
</dbReference>
<comment type="caution">
    <text evidence="2">The sequence shown here is derived from an EMBL/GenBank/DDBJ whole genome shotgun (WGS) entry which is preliminary data.</text>
</comment>
<dbReference type="AlphaFoldDB" id="A0AAW6U487"/>
<name>A0AAW6U487_9BACT</name>
<gene>
    <name evidence="2" type="ORF">QJ522_13295</name>
</gene>
<feature type="transmembrane region" description="Helical" evidence="1">
    <location>
        <begin position="168"/>
        <end position="199"/>
    </location>
</feature>
<keyword evidence="1" id="KW-0472">Membrane</keyword>
<protein>
    <submittedName>
        <fullName evidence="2">DUF6057 family protein</fullName>
    </submittedName>
</protein>
<keyword evidence="1" id="KW-1133">Transmembrane helix</keyword>
<evidence type="ECO:0000313" key="2">
    <source>
        <dbReference type="EMBL" id="MDI6450028.1"/>
    </source>
</evidence>
<dbReference type="EMBL" id="JASCXX010000015">
    <property type="protein sequence ID" value="MDI6450028.1"/>
    <property type="molecule type" value="Genomic_DNA"/>
</dbReference>
<proteinExistence type="predicted"/>
<feature type="transmembrane region" description="Helical" evidence="1">
    <location>
        <begin position="88"/>
        <end position="115"/>
    </location>
</feature>
<keyword evidence="3" id="KW-1185">Reference proteome</keyword>
<feature type="transmembrane region" description="Helical" evidence="1">
    <location>
        <begin position="17"/>
        <end position="35"/>
    </location>
</feature>
<sequence>MTGTTDQTRKIAPRRRIAVPLWAVFFVAFYLYVALEIEPHLLYHGAGLIDSFPVFYWGWDFFAGFLSYPGGILEYASALLSQLFYYSWAGAAVITAQAWLICLCTDYAIGAVGLPRWRGLRFLGPLLLLALYSQYTFHLPVTMGVLAALVALCLYLKLAPKGPIGAGVWFLAFSVGLYALAGGPYLLFALLCGLVEILFRGRPRLGAIQLALGAAVPFVLGVIAFGRRTHDAYFQLLPLSWRISTLTSSELMREAVWVLILFLPVALLVLGIAQMLLRSVGSRRSRKKAKPSPAPDSIRRIAEKLLGDPACSRFGPNLQTATLIAATAAVLLLYRNPKVKTLFETDYFSYHGQWSKVIEIGRENPYHYLVCHAVNRALYHEGRLGDEMFAFPQRSEALLLTRQEALWQKSDTCVDMGLVNQAENALMICLETYGQRPLLLHRLARVNKIKGNIGTARVFLGALAKAPFWGRTARDELARLDADPKLSQDAAIQHWRSIMLRQDFVRDADALMLLLTENPANRMAYEYGMAGLLLSKRLDPFAQNVDTLRPVAAPKDPRHHVEAVLLNRTLKRQPIDVPGQTIPRETKIRLHEFFQALQQHGKDKAEATEALRGPFGDTYYYYYFLGG</sequence>
<dbReference type="RefSeq" id="WP_349245436.1">
    <property type="nucleotide sequence ID" value="NZ_JASCXX010000015.1"/>
</dbReference>
<feature type="transmembrane region" description="Helical" evidence="1">
    <location>
        <begin position="55"/>
        <end position="76"/>
    </location>
</feature>
<evidence type="ECO:0000313" key="3">
    <source>
        <dbReference type="Proteomes" id="UP001431776"/>
    </source>
</evidence>
<dbReference type="Pfam" id="PF19529">
    <property type="entry name" value="DUF6057"/>
    <property type="match status" value="1"/>
</dbReference>
<feature type="transmembrane region" description="Helical" evidence="1">
    <location>
        <begin position="135"/>
        <end position="156"/>
    </location>
</feature>
<organism evidence="2 3">
    <name type="scientific">Anaerobaca lacustris</name>
    <dbReference type="NCBI Taxonomy" id="3044600"/>
    <lineage>
        <taxon>Bacteria</taxon>
        <taxon>Pseudomonadati</taxon>
        <taxon>Planctomycetota</taxon>
        <taxon>Phycisphaerae</taxon>
        <taxon>Sedimentisphaerales</taxon>
        <taxon>Anaerobacaceae</taxon>
        <taxon>Anaerobaca</taxon>
    </lineage>
</organism>